<protein>
    <submittedName>
        <fullName evidence="1">TolB family protein</fullName>
    </submittedName>
</protein>
<keyword evidence="2" id="KW-1185">Reference proteome</keyword>
<dbReference type="InterPro" id="IPR011042">
    <property type="entry name" value="6-blade_b-propeller_TolB-like"/>
</dbReference>
<reference evidence="2" key="1">
    <citation type="journal article" date="2019" name="Int. J. Syst. Evol. Microbiol.">
        <title>The Global Catalogue of Microorganisms (GCM) 10K type strain sequencing project: providing services to taxonomists for standard genome sequencing and annotation.</title>
        <authorList>
            <consortium name="The Broad Institute Genomics Platform"/>
            <consortium name="The Broad Institute Genome Sequencing Center for Infectious Disease"/>
            <person name="Wu L."/>
            <person name="Ma J."/>
        </authorList>
    </citation>
    <scope>NUCLEOTIDE SEQUENCE [LARGE SCALE GENOMIC DNA]</scope>
    <source>
        <strain evidence="2">KCTC 52368</strain>
    </source>
</reference>
<name>A0ABW5MZR4_9FLAO</name>
<dbReference type="EMBL" id="JBHULB010000081">
    <property type="protein sequence ID" value="MFD2588745.1"/>
    <property type="molecule type" value="Genomic_DNA"/>
</dbReference>
<proteinExistence type="predicted"/>
<gene>
    <name evidence="1" type="ORF">ACFSQJ_17595</name>
</gene>
<dbReference type="PROSITE" id="PS51257">
    <property type="entry name" value="PROKAR_LIPOPROTEIN"/>
    <property type="match status" value="1"/>
</dbReference>
<sequence>MMKIVDKKIFYKALVKFYILFLFLLVGACVPENKNTLYTLEQSPNHFPIDFKSELVPEGKIIHRGIFSPDLKEYYYTVSDTNFGNFQVYIIHSLNHGWSEPELAFFNSQYNEHGMSFSPDGNTLYFSSTRPIPMEGVSATWHLWKSEKLNGRWSEPVFVDIPNLRSKLVSHPTVTNSGTLYFHSSNLDYSEMSIYRSKKVKGVFQEAKQVSFFNNSEIPTCTPYVSPNEDYLIFALVGNQLDLMISHRDGQGHWSNPIKLDKKINTHGQGNPYVTPDNKFLFLATGKEGDSWKIQWVNIEGELENHSFQNGYNLP</sequence>
<dbReference type="Gene3D" id="2.120.10.30">
    <property type="entry name" value="TolB, C-terminal domain"/>
    <property type="match status" value="1"/>
</dbReference>
<dbReference type="Pfam" id="PF07676">
    <property type="entry name" value="PD40"/>
    <property type="match status" value="1"/>
</dbReference>
<dbReference type="InterPro" id="IPR011659">
    <property type="entry name" value="WD40"/>
</dbReference>
<accession>A0ABW5MZR4</accession>
<evidence type="ECO:0000313" key="2">
    <source>
        <dbReference type="Proteomes" id="UP001597526"/>
    </source>
</evidence>
<dbReference type="RefSeq" id="WP_339144579.1">
    <property type="nucleotide sequence ID" value="NZ_JBHULB010000081.1"/>
</dbReference>
<dbReference type="Proteomes" id="UP001597526">
    <property type="component" value="Unassembled WGS sequence"/>
</dbReference>
<comment type="caution">
    <text evidence="1">The sequence shown here is derived from an EMBL/GenBank/DDBJ whole genome shotgun (WGS) entry which is preliminary data.</text>
</comment>
<evidence type="ECO:0000313" key="1">
    <source>
        <dbReference type="EMBL" id="MFD2588745.1"/>
    </source>
</evidence>
<organism evidence="1 2">
    <name type="scientific">Croceitalea marina</name>
    <dbReference type="NCBI Taxonomy" id="1775166"/>
    <lineage>
        <taxon>Bacteria</taxon>
        <taxon>Pseudomonadati</taxon>
        <taxon>Bacteroidota</taxon>
        <taxon>Flavobacteriia</taxon>
        <taxon>Flavobacteriales</taxon>
        <taxon>Flavobacteriaceae</taxon>
        <taxon>Croceitalea</taxon>
    </lineage>
</organism>
<dbReference type="SUPFAM" id="SSF82171">
    <property type="entry name" value="DPP6 N-terminal domain-like"/>
    <property type="match status" value="1"/>
</dbReference>